<dbReference type="Proteomes" id="UP001194468">
    <property type="component" value="Unassembled WGS sequence"/>
</dbReference>
<feature type="region of interest" description="Disordered" evidence="1">
    <location>
        <begin position="546"/>
        <end position="566"/>
    </location>
</feature>
<name>A0AAD4C373_BOLED</name>
<evidence type="ECO:0000256" key="1">
    <source>
        <dbReference type="SAM" id="MobiDB-lite"/>
    </source>
</evidence>
<feature type="region of interest" description="Disordered" evidence="1">
    <location>
        <begin position="54"/>
        <end position="75"/>
    </location>
</feature>
<reference evidence="2" key="1">
    <citation type="submission" date="2019-10" db="EMBL/GenBank/DDBJ databases">
        <authorList>
            <consortium name="DOE Joint Genome Institute"/>
            <person name="Kuo A."/>
            <person name="Miyauchi S."/>
            <person name="Kiss E."/>
            <person name="Drula E."/>
            <person name="Kohler A."/>
            <person name="Sanchez-Garcia M."/>
            <person name="Andreopoulos B."/>
            <person name="Barry K.W."/>
            <person name="Bonito G."/>
            <person name="Buee M."/>
            <person name="Carver A."/>
            <person name="Chen C."/>
            <person name="Cichocki N."/>
            <person name="Clum A."/>
            <person name="Culley D."/>
            <person name="Crous P.W."/>
            <person name="Fauchery L."/>
            <person name="Girlanda M."/>
            <person name="Hayes R."/>
            <person name="Keri Z."/>
            <person name="LaButti K."/>
            <person name="Lipzen A."/>
            <person name="Lombard V."/>
            <person name="Magnuson J."/>
            <person name="Maillard F."/>
            <person name="Morin E."/>
            <person name="Murat C."/>
            <person name="Nolan M."/>
            <person name="Ohm R."/>
            <person name="Pangilinan J."/>
            <person name="Pereira M."/>
            <person name="Perotto S."/>
            <person name="Peter M."/>
            <person name="Riley R."/>
            <person name="Sitrit Y."/>
            <person name="Stielow B."/>
            <person name="Szollosi G."/>
            <person name="Zifcakova L."/>
            <person name="Stursova M."/>
            <person name="Spatafora J.W."/>
            <person name="Tedersoo L."/>
            <person name="Vaario L.-M."/>
            <person name="Yamada A."/>
            <person name="Yan M."/>
            <person name="Wang P."/>
            <person name="Xu J."/>
            <person name="Bruns T."/>
            <person name="Baldrian P."/>
            <person name="Vilgalys R."/>
            <person name="Henrissat B."/>
            <person name="Grigoriev I.V."/>
            <person name="Hibbett D."/>
            <person name="Nagy L.G."/>
            <person name="Martin F.M."/>
        </authorList>
    </citation>
    <scope>NUCLEOTIDE SEQUENCE</scope>
    <source>
        <strain evidence="2">BED1</strain>
    </source>
</reference>
<reference evidence="2" key="2">
    <citation type="journal article" date="2020" name="Nat. Commun.">
        <title>Large-scale genome sequencing of mycorrhizal fungi provides insights into the early evolution of symbiotic traits.</title>
        <authorList>
            <person name="Miyauchi S."/>
            <person name="Kiss E."/>
            <person name="Kuo A."/>
            <person name="Drula E."/>
            <person name="Kohler A."/>
            <person name="Sanchez-Garcia M."/>
            <person name="Morin E."/>
            <person name="Andreopoulos B."/>
            <person name="Barry K.W."/>
            <person name="Bonito G."/>
            <person name="Buee M."/>
            <person name="Carver A."/>
            <person name="Chen C."/>
            <person name="Cichocki N."/>
            <person name="Clum A."/>
            <person name="Culley D."/>
            <person name="Crous P.W."/>
            <person name="Fauchery L."/>
            <person name="Girlanda M."/>
            <person name="Hayes R.D."/>
            <person name="Keri Z."/>
            <person name="LaButti K."/>
            <person name="Lipzen A."/>
            <person name="Lombard V."/>
            <person name="Magnuson J."/>
            <person name="Maillard F."/>
            <person name="Murat C."/>
            <person name="Nolan M."/>
            <person name="Ohm R.A."/>
            <person name="Pangilinan J."/>
            <person name="Pereira M.F."/>
            <person name="Perotto S."/>
            <person name="Peter M."/>
            <person name="Pfister S."/>
            <person name="Riley R."/>
            <person name="Sitrit Y."/>
            <person name="Stielow J.B."/>
            <person name="Szollosi G."/>
            <person name="Zifcakova L."/>
            <person name="Stursova M."/>
            <person name="Spatafora J.W."/>
            <person name="Tedersoo L."/>
            <person name="Vaario L.M."/>
            <person name="Yamada A."/>
            <person name="Yan M."/>
            <person name="Wang P."/>
            <person name="Xu J."/>
            <person name="Bruns T."/>
            <person name="Baldrian P."/>
            <person name="Vilgalys R."/>
            <person name="Dunand C."/>
            <person name="Henrissat B."/>
            <person name="Grigoriev I.V."/>
            <person name="Hibbett D."/>
            <person name="Nagy L.G."/>
            <person name="Martin F.M."/>
        </authorList>
    </citation>
    <scope>NUCLEOTIDE SEQUENCE</scope>
    <source>
        <strain evidence="2">BED1</strain>
    </source>
</reference>
<evidence type="ECO:0000313" key="3">
    <source>
        <dbReference type="Proteomes" id="UP001194468"/>
    </source>
</evidence>
<protein>
    <submittedName>
        <fullName evidence="2">Uncharacterized protein</fullName>
    </submittedName>
</protein>
<organism evidence="2 3">
    <name type="scientific">Boletus edulis BED1</name>
    <dbReference type="NCBI Taxonomy" id="1328754"/>
    <lineage>
        <taxon>Eukaryota</taxon>
        <taxon>Fungi</taxon>
        <taxon>Dikarya</taxon>
        <taxon>Basidiomycota</taxon>
        <taxon>Agaricomycotina</taxon>
        <taxon>Agaricomycetes</taxon>
        <taxon>Agaricomycetidae</taxon>
        <taxon>Boletales</taxon>
        <taxon>Boletineae</taxon>
        <taxon>Boletaceae</taxon>
        <taxon>Boletoideae</taxon>
        <taxon>Boletus</taxon>
    </lineage>
</organism>
<dbReference type="PANTHER" id="PTHR31252:SF11">
    <property type="entry name" value="DUF4419 DOMAIN-CONTAINING PROTEIN"/>
    <property type="match status" value="1"/>
</dbReference>
<dbReference type="InterPro" id="IPR025533">
    <property type="entry name" value="DUF4419"/>
</dbReference>
<dbReference type="PANTHER" id="PTHR31252">
    <property type="entry name" value="DUF4419 DOMAIN-CONTAINING PROTEIN"/>
    <property type="match status" value="1"/>
</dbReference>
<proteinExistence type="predicted"/>
<sequence>MFRRLSIARDRSEPTSPSKSPPSSPTGRFHTFFQHPSGSRFTEDAVSAVLSSETGSDATSLGVRSSAHSVPPWKGLRTQPFRLQKFRRAPLPSPRSPPPIHVEFVGDASSEITSSSWTMASIPIPPPTSASKQSISFCPVPHSAESFTEYDRLQVRSDENPSFILLRSVAPEKSQLCSELLHTSLPSSRDAMRDIIPHKNGFVDTVIEAYNNHRGLIVRPDDVWIAIMTQFSFFVNGHAEALRKVFVTHEGKRELVVESSGSRYTMDTASMVDRMTALMEEQIDDPSLRDWIMPDFTTTTPVDKTTCAIVMMGAMKNYFAYKFTLRCGIPKVTLEGEKKDWESILHRLEYLKRYGIQTIAWYHLLRPILTRFVTAYDHPTHPDNLDFWNRIAHRELGSGPQWLSGWITAFCVFNERGQWQGNTLNEERIREHEPKKLLRPADPLQLTPSHFAAVYTIRERAPYLALDGFPYPTIESQDVPCGYVCMDVMLEDNGEMMETMLIAGSVGAQICSTEKTELFRNGLRDTVRPVSAWWYFVKRSGFVEEYEDGSGDEDEDSDDDDMDNQG</sequence>
<dbReference type="AlphaFoldDB" id="A0AAD4C373"/>
<gene>
    <name evidence="2" type="ORF">L210DRAFT_3618978</name>
</gene>
<evidence type="ECO:0000313" key="2">
    <source>
        <dbReference type="EMBL" id="KAF8447217.1"/>
    </source>
</evidence>
<dbReference type="Pfam" id="PF14388">
    <property type="entry name" value="DUF4419"/>
    <property type="match status" value="1"/>
</dbReference>
<feature type="region of interest" description="Disordered" evidence="1">
    <location>
        <begin position="1"/>
        <end position="38"/>
    </location>
</feature>
<dbReference type="EMBL" id="WHUW01000004">
    <property type="protein sequence ID" value="KAF8447217.1"/>
    <property type="molecule type" value="Genomic_DNA"/>
</dbReference>
<keyword evidence="3" id="KW-1185">Reference proteome</keyword>
<accession>A0AAD4C373</accession>
<feature type="compositionally biased region" description="Polar residues" evidence="1">
    <location>
        <begin position="54"/>
        <end position="68"/>
    </location>
</feature>
<comment type="caution">
    <text evidence="2">The sequence shown here is derived from an EMBL/GenBank/DDBJ whole genome shotgun (WGS) entry which is preliminary data.</text>
</comment>